<feature type="compositionally biased region" description="Basic and acidic residues" evidence="1">
    <location>
        <begin position="62"/>
        <end position="78"/>
    </location>
</feature>
<gene>
    <name evidence="2" type="ORF">Ddye_008089</name>
</gene>
<reference evidence="2" key="1">
    <citation type="journal article" date="2023" name="Plant J.">
        <title>Genome sequences and population genomics provide insights into the demographic history, inbreeding, and mutation load of two 'living fossil' tree species of Dipteronia.</title>
        <authorList>
            <person name="Feng Y."/>
            <person name="Comes H.P."/>
            <person name="Chen J."/>
            <person name="Zhu S."/>
            <person name="Lu R."/>
            <person name="Zhang X."/>
            <person name="Li P."/>
            <person name="Qiu J."/>
            <person name="Olsen K.M."/>
            <person name="Qiu Y."/>
        </authorList>
    </citation>
    <scope>NUCLEOTIDE SEQUENCE</scope>
    <source>
        <strain evidence="2">KIB01</strain>
    </source>
</reference>
<evidence type="ECO:0000256" key="1">
    <source>
        <dbReference type="SAM" id="MobiDB-lite"/>
    </source>
</evidence>
<feature type="region of interest" description="Disordered" evidence="1">
    <location>
        <begin position="58"/>
        <end position="78"/>
    </location>
</feature>
<dbReference type="EMBL" id="JANJYI010000003">
    <property type="protein sequence ID" value="KAK2655037.1"/>
    <property type="molecule type" value="Genomic_DNA"/>
</dbReference>
<dbReference type="AlphaFoldDB" id="A0AAD9X955"/>
<name>A0AAD9X955_9ROSI</name>
<evidence type="ECO:0000313" key="3">
    <source>
        <dbReference type="Proteomes" id="UP001280121"/>
    </source>
</evidence>
<organism evidence="2 3">
    <name type="scientific">Dipteronia dyeriana</name>
    <dbReference type="NCBI Taxonomy" id="168575"/>
    <lineage>
        <taxon>Eukaryota</taxon>
        <taxon>Viridiplantae</taxon>
        <taxon>Streptophyta</taxon>
        <taxon>Embryophyta</taxon>
        <taxon>Tracheophyta</taxon>
        <taxon>Spermatophyta</taxon>
        <taxon>Magnoliopsida</taxon>
        <taxon>eudicotyledons</taxon>
        <taxon>Gunneridae</taxon>
        <taxon>Pentapetalae</taxon>
        <taxon>rosids</taxon>
        <taxon>malvids</taxon>
        <taxon>Sapindales</taxon>
        <taxon>Sapindaceae</taxon>
        <taxon>Hippocastanoideae</taxon>
        <taxon>Acereae</taxon>
        <taxon>Dipteronia</taxon>
    </lineage>
</organism>
<evidence type="ECO:0000313" key="2">
    <source>
        <dbReference type="EMBL" id="KAK2655037.1"/>
    </source>
</evidence>
<proteinExistence type="predicted"/>
<keyword evidence="3" id="KW-1185">Reference proteome</keyword>
<sequence>MVWKRGTSMDKISSSSSKSTSGSSEGNSTMSLFGLTETRGQVQSAELRPRLDVMKRGTTRRNSTEKLTERARKRMADKGKDRAIGNLLEMETKYEGKMESYKKLKQKKAEVGDILLLAQGKYESLKDKMIELNVHCWKGKTDRQKNNTKLYDFRWRIEAANMTIRGMKDDMGDNAIDLFLASDEFYDIQTENFDPAI</sequence>
<feature type="compositionally biased region" description="Low complexity" evidence="1">
    <location>
        <begin position="9"/>
        <end position="31"/>
    </location>
</feature>
<comment type="caution">
    <text evidence="2">The sequence shown here is derived from an EMBL/GenBank/DDBJ whole genome shotgun (WGS) entry which is preliminary data.</text>
</comment>
<dbReference type="Proteomes" id="UP001280121">
    <property type="component" value="Unassembled WGS sequence"/>
</dbReference>
<protein>
    <submittedName>
        <fullName evidence="2">Uncharacterized protein</fullName>
    </submittedName>
</protein>
<accession>A0AAD9X955</accession>
<feature type="region of interest" description="Disordered" evidence="1">
    <location>
        <begin position="1"/>
        <end position="43"/>
    </location>
</feature>